<dbReference type="OrthoDB" id="6445895at2"/>
<accession>A0A1Q5U8H9</accession>
<dbReference type="EMBL" id="MKGR01000002">
    <property type="protein sequence ID" value="OKP08774.1"/>
    <property type="molecule type" value="Genomic_DNA"/>
</dbReference>
<organism evidence="1 2">
    <name type="scientific">Xenorhabdus thuongxuanensis</name>
    <dbReference type="NCBI Taxonomy" id="1873484"/>
    <lineage>
        <taxon>Bacteria</taxon>
        <taxon>Pseudomonadati</taxon>
        <taxon>Pseudomonadota</taxon>
        <taxon>Gammaproteobacteria</taxon>
        <taxon>Enterobacterales</taxon>
        <taxon>Morganellaceae</taxon>
        <taxon>Xenorhabdus</taxon>
    </lineage>
</organism>
<name>A0A1Q5U8H9_9GAMM</name>
<evidence type="ECO:0000313" key="1">
    <source>
        <dbReference type="EMBL" id="OKP08774.1"/>
    </source>
</evidence>
<dbReference type="Proteomes" id="UP000186277">
    <property type="component" value="Unassembled WGS sequence"/>
</dbReference>
<evidence type="ECO:0000313" key="2">
    <source>
        <dbReference type="Proteomes" id="UP000186277"/>
    </source>
</evidence>
<comment type="caution">
    <text evidence="1">The sequence shown here is derived from an EMBL/GenBank/DDBJ whole genome shotgun (WGS) entry which is preliminary data.</text>
</comment>
<protein>
    <submittedName>
        <fullName evidence="1">Uncharacterized protein</fullName>
    </submittedName>
</protein>
<gene>
    <name evidence="1" type="ORF">Xentx_00445</name>
</gene>
<keyword evidence="2" id="KW-1185">Reference proteome</keyword>
<dbReference type="AlphaFoldDB" id="A0A1Q5U8H9"/>
<proteinExistence type="predicted"/>
<reference evidence="1 2" key="1">
    <citation type="submission" date="2016-09" db="EMBL/GenBank/DDBJ databases">
        <title>Xenorhabdus thuongxuanensis sp. nov. and Xenorhabdus eapokensis sp. nov., isolated from Steinernema species.</title>
        <authorList>
            <person name="Kaempfer P."/>
            <person name="Tobias N.J."/>
            <person name="Phan Ke L."/>
            <person name="Bode H.B."/>
            <person name="Glaeser S.P."/>
        </authorList>
    </citation>
    <scope>NUCLEOTIDE SEQUENCE [LARGE SCALE GENOMIC DNA]</scope>
    <source>
        <strain evidence="1 2">30TX1</strain>
    </source>
</reference>
<sequence length="59" mass="6633">MAARLEVSIFYNEEIKQCEVTWSADGSDDLAPMEKSILEQLTTTLMNQLNSGTHHGQLH</sequence>
<dbReference type="RefSeq" id="WP_074018638.1">
    <property type="nucleotide sequence ID" value="NZ_CAWMWP010000043.1"/>
</dbReference>